<dbReference type="GO" id="GO:0005102">
    <property type="term" value="F:signaling receptor binding"/>
    <property type="evidence" value="ECO:0007669"/>
    <property type="project" value="InterPro"/>
</dbReference>
<name>A0A8J2RWV0_9CRUS</name>
<feature type="region of interest" description="Disordered" evidence="2">
    <location>
        <begin position="278"/>
        <end position="317"/>
    </location>
</feature>
<dbReference type="InterPro" id="IPR043444">
    <property type="entry name" value="TESPA1-like"/>
</dbReference>
<dbReference type="OrthoDB" id="6088188at2759"/>
<keyword evidence="1" id="KW-0175">Coiled coil</keyword>
<proteinExistence type="predicted"/>
<feature type="compositionally biased region" description="Polar residues" evidence="2">
    <location>
        <begin position="283"/>
        <end position="293"/>
    </location>
</feature>
<sequence length="598" mass="66801">MCSQVLPMSTYTISNRICQDDETPYSATGYNSCWEWVASLPGEQDNANLNADSSSTNEPILAGSDFIVRKKGILGINNGGKHNNAADIYQLALATRKARDRHSVVSEGPSKRHRERVSQDRTSMLRTAFAAQRLDKTNSEGTFSFDSSTMDVFAMCDDEYSIPSAEDLLLQMGFGGPSHGLDRVPERFLQSSQMRGVDVEQFFLTQQEMNDTFETGSLGYRGLVGPPTRRPSGIVARLYERMLRKSSGPTICSSFENPPGPNTMEPLTLKLPHPEVLVESEESAVTPTNNQPPSYGFNIQPPTASHNSSLASSRRSSLRRQECVDGDGETVACADPAKEILCQQSEQSSGFVSGRMLVNASQILPTVYVTPPPSTIFSQASLDMPESVTTHEIDPIISVLQLATEAYRVRLVTAPLPPEPQEDDPCDWNHNLEDVKEELRDELDKTDDLLQRLQQRLSHARSIHQTYDSSALRGVLADMTTLLQQQQRLYRRVNEMKNDSLETLQHFHVNHHIESVMTPTMASLPAEESSSLLKSSTNVSSSCCNDDDEVPGINSRLWWISFERRLTVQIRKTIRQELRRVRPSFITARSKLKKSIYP</sequence>
<comment type="caution">
    <text evidence="4">The sequence shown here is derived from an EMBL/GenBank/DDBJ whole genome shotgun (WGS) entry which is preliminary data.</text>
</comment>
<evidence type="ECO:0000256" key="1">
    <source>
        <dbReference type="SAM" id="Coils"/>
    </source>
</evidence>
<gene>
    <name evidence="4" type="ORF">DGAL_LOCUS13200</name>
</gene>
<feature type="domain" description="ITPR-interacting" evidence="3">
    <location>
        <begin position="136"/>
        <end position="288"/>
    </location>
</feature>
<evidence type="ECO:0000313" key="4">
    <source>
        <dbReference type="EMBL" id="CAH0109716.1"/>
    </source>
</evidence>
<evidence type="ECO:0000313" key="5">
    <source>
        <dbReference type="Proteomes" id="UP000789390"/>
    </source>
</evidence>
<accession>A0A8J2RWV0</accession>
<feature type="region of interest" description="Disordered" evidence="2">
    <location>
        <begin position="100"/>
        <end position="120"/>
    </location>
</feature>
<dbReference type="EMBL" id="CAKKLH010000294">
    <property type="protein sequence ID" value="CAH0109716.1"/>
    <property type="molecule type" value="Genomic_DNA"/>
</dbReference>
<organism evidence="4 5">
    <name type="scientific">Daphnia galeata</name>
    <dbReference type="NCBI Taxonomy" id="27404"/>
    <lineage>
        <taxon>Eukaryota</taxon>
        <taxon>Metazoa</taxon>
        <taxon>Ecdysozoa</taxon>
        <taxon>Arthropoda</taxon>
        <taxon>Crustacea</taxon>
        <taxon>Branchiopoda</taxon>
        <taxon>Diplostraca</taxon>
        <taxon>Cladocera</taxon>
        <taxon>Anomopoda</taxon>
        <taxon>Daphniidae</taxon>
        <taxon>Daphnia</taxon>
    </lineage>
</organism>
<dbReference type="AlphaFoldDB" id="A0A8J2RWV0"/>
<dbReference type="PANTHER" id="PTHR17469:SF15">
    <property type="entry name" value="ITPR-INTERACTING DOMAIN-CONTAINING PROTEIN"/>
    <property type="match status" value="1"/>
</dbReference>
<evidence type="ECO:0000256" key="2">
    <source>
        <dbReference type="SAM" id="MobiDB-lite"/>
    </source>
</evidence>
<reference evidence="4" key="1">
    <citation type="submission" date="2021-11" db="EMBL/GenBank/DDBJ databases">
        <authorList>
            <person name="Schell T."/>
        </authorList>
    </citation>
    <scope>NUCLEOTIDE SEQUENCE</scope>
    <source>
        <strain evidence="4">M5</strain>
    </source>
</reference>
<dbReference type="Proteomes" id="UP000789390">
    <property type="component" value="Unassembled WGS sequence"/>
</dbReference>
<dbReference type="InterPro" id="IPR029325">
    <property type="entry name" value="ITPR-bd"/>
</dbReference>
<evidence type="ECO:0000259" key="3">
    <source>
        <dbReference type="SMART" id="SM01257"/>
    </source>
</evidence>
<dbReference type="PANTHER" id="PTHR17469">
    <property type="entry name" value="SPERM SPECIFIC ANTIGEN 2-RELATED"/>
    <property type="match status" value="1"/>
</dbReference>
<keyword evidence="5" id="KW-1185">Reference proteome</keyword>
<dbReference type="SMART" id="SM01257">
    <property type="entry name" value="KRAP_IP3R_bind"/>
    <property type="match status" value="1"/>
</dbReference>
<feature type="coiled-coil region" evidence="1">
    <location>
        <begin position="429"/>
        <end position="456"/>
    </location>
</feature>
<protein>
    <recommendedName>
        <fullName evidence="3">ITPR-interacting domain-containing protein</fullName>
    </recommendedName>
</protein>